<dbReference type="InterPro" id="IPR036527">
    <property type="entry name" value="SCP2_sterol-bd_dom_sf"/>
</dbReference>
<dbReference type="InterPro" id="IPR025559">
    <property type="entry name" value="Eis_dom"/>
</dbReference>
<dbReference type="SUPFAM" id="SSF55729">
    <property type="entry name" value="Acyl-CoA N-acyltransferases (Nat)"/>
    <property type="match status" value="1"/>
</dbReference>
<evidence type="ECO:0000259" key="1">
    <source>
        <dbReference type="Pfam" id="PF13530"/>
    </source>
</evidence>
<dbReference type="Gene3D" id="3.30.1050.10">
    <property type="entry name" value="SCP2 sterol-binding domain"/>
    <property type="match status" value="1"/>
</dbReference>
<feature type="domain" description="Eis-like acetyltransferase" evidence="2">
    <location>
        <begin position="222"/>
        <end position="330"/>
    </location>
</feature>
<name>A0AAP3AES2_MICLU</name>
<evidence type="ECO:0000259" key="2">
    <source>
        <dbReference type="Pfam" id="PF17668"/>
    </source>
</evidence>
<dbReference type="GO" id="GO:0034069">
    <property type="term" value="F:aminoglycoside N-acetyltransferase activity"/>
    <property type="evidence" value="ECO:0007669"/>
    <property type="project" value="TreeGrafter"/>
</dbReference>
<dbReference type="EC" id="2.3.1.-" evidence="3"/>
<dbReference type="Pfam" id="PF13527">
    <property type="entry name" value="Acetyltransf_9"/>
    <property type="match status" value="1"/>
</dbReference>
<dbReference type="InterPro" id="IPR051554">
    <property type="entry name" value="Acetyltransferase_Eis"/>
</dbReference>
<dbReference type="PANTHER" id="PTHR37817">
    <property type="entry name" value="N-ACETYLTRANSFERASE EIS"/>
    <property type="match status" value="1"/>
</dbReference>
<keyword evidence="3" id="KW-0012">Acyltransferase</keyword>
<protein>
    <submittedName>
        <fullName evidence="3">GNAT family N-acetyltransferase</fullName>
        <ecNumber evidence="3">2.3.1.-</ecNumber>
    </submittedName>
</protein>
<dbReference type="Proteomes" id="UP001205867">
    <property type="component" value="Unassembled WGS sequence"/>
</dbReference>
<proteinExistence type="predicted"/>
<dbReference type="GO" id="GO:0030649">
    <property type="term" value="P:aminoglycoside antibiotic catabolic process"/>
    <property type="evidence" value="ECO:0007669"/>
    <property type="project" value="TreeGrafter"/>
</dbReference>
<reference evidence="3" key="1">
    <citation type="submission" date="2023-06" db="EMBL/GenBank/DDBJ databases">
        <title>lsaBGC provides a comprehensive framework for evolutionary analysis of biosynthetic gene clusters within focal taxa.</title>
        <authorList>
            <person name="Salamzade R."/>
            <person name="Sandstrom S."/>
            <person name="Kalan L.R."/>
        </authorList>
    </citation>
    <scope>NUCLEOTIDE SEQUENCE</scope>
    <source>
        <strain evidence="3">P3-SID899</strain>
    </source>
</reference>
<dbReference type="Pfam" id="PF13530">
    <property type="entry name" value="SCP2_2"/>
    <property type="match status" value="1"/>
</dbReference>
<feature type="domain" description="Enhanced intracellular survival protein" evidence="1">
    <location>
        <begin position="344"/>
        <end position="447"/>
    </location>
</feature>
<sequence>MTPHTDAPEGPSLRRLADAAEARLGEHGLALRDLGVLGPEDPAASHFAAAVERGFYETVPTGAALRQQLEAHAADGRRRLGVYAPGDDPAARRPAATFEDFVQPLTTWPGRTVDAWLITDVTVSPDARRRGVLRAMMLRSLADARDAGLCAAALTATEAAIYGRFGFGAATRWHAVRIDVSGAPALTGAPAGGRVTVEEPREIPGLVDELYGRVLPATPGSVQRTSFSVPRWEDREASRNEGRGSGLYAAVHRDDEGRVQGVALYRFEGWEKEPPTITVTAFLAATADARRGLVHHLARLDLVERIEWGRAPETGWLEALFVDERRVSRHRGSDDLYLRVLNLPAAMVARGWAGDGEVVVAVEDALGAIDGTWRLTVRQGRGAAERLGPAADAVGLGAGLRLDAARFSALWLGGHSRGAGAAVLAEAGVVAELRAGAAEAFDALVRPGRPLHTLVGF</sequence>
<evidence type="ECO:0000313" key="4">
    <source>
        <dbReference type="Proteomes" id="UP001205867"/>
    </source>
</evidence>
<dbReference type="Pfam" id="PF17668">
    <property type="entry name" value="Acetyltransf_17"/>
    <property type="match status" value="1"/>
</dbReference>
<evidence type="ECO:0000313" key="3">
    <source>
        <dbReference type="EMBL" id="MCV7627831.1"/>
    </source>
</evidence>
<dbReference type="SUPFAM" id="SSF55718">
    <property type="entry name" value="SCP-like"/>
    <property type="match status" value="1"/>
</dbReference>
<keyword evidence="3" id="KW-0808">Transferase</keyword>
<organism evidence="3 4">
    <name type="scientific">Micrococcus luteus</name>
    <name type="common">Micrococcus lysodeikticus</name>
    <dbReference type="NCBI Taxonomy" id="1270"/>
    <lineage>
        <taxon>Bacteria</taxon>
        <taxon>Bacillati</taxon>
        <taxon>Actinomycetota</taxon>
        <taxon>Actinomycetes</taxon>
        <taxon>Micrococcales</taxon>
        <taxon>Micrococcaceae</taxon>
        <taxon>Micrococcus</taxon>
    </lineage>
</organism>
<comment type="caution">
    <text evidence="3">The sequence shown here is derived from an EMBL/GenBank/DDBJ whole genome shotgun (WGS) entry which is preliminary data.</text>
</comment>
<dbReference type="Gene3D" id="3.40.630.30">
    <property type="match status" value="2"/>
</dbReference>
<dbReference type="InterPro" id="IPR016181">
    <property type="entry name" value="Acyl_CoA_acyltransferase"/>
</dbReference>
<dbReference type="AlphaFoldDB" id="A0AAP3AES2"/>
<dbReference type="InterPro" id="IPR041380">
    <property type="entry name" value="Acetyltransf_17"/>
</dbReference>
<dbReference type="EMBL" id="JALXKZ020000001">
    <property type="protein sequence ID" value="MCV7627831.1"/>
    <property type="molecule type" value="Genomic_DNA"/>
</dbReference>
<dbReference type="PANTHER" id="PTHR37817:SF1">
    <property type="entry name" value="N-ACETYLTRANSFERASE EIS"/>
    <property type="match status" value="1"/>
</dbReference>
<accession>A0AAP3AES2</accession>
<gene>
    <name evidence="3" type="ORF">M3A82_000515</name>
</gene>